<dbReference type="EC" id="7.6.2.9" evidence="6"/>
<dbReference type="PROSITE" id="PS50893">
    <property type="entry name" value="ABC_TRANSPORTER_2"/>
    <property type="match status" value="1"/>
</dbReference>
<evidence type="ECO:0000256" key="7">
    <source>
        <dbReference type="ARBA" id="ARBA00070305"/>
    </source>
</evidence>
<dbReference type="InterPro" id="IPR013611">
    <property type="entry name" value="Transp-assoc_OB_typ2"/>
</dbReference>
<accession>A0A9Q4D6A1</accession>
<dbReference type="GO" id="GO:0005524">
    <property type="term" value="F:ATP binding"/>
    <property type="evidence" value="ECO:0007669"/>
    <property type="project" value="UniProtKB-KW"/>
</dbReference>
<evidence type="ECO:0000313" key="11">
    <source>
        <dbReference type="Proteomes" id="UP001072952"/>
    </source>
</evidence>
<dbReference type="EMBL" id="JANSKX010000044">
    <property type="protein sequence ID" value="MCY1595846.1"/>
    <property type="molecule type" value="Genomic_DNA"/>
</dbReference>
<keyword evidence="2" id="KW-0547">Nucleotide-binding</keyword>
<dbReference type="AlphaFoldDB" id="A0A9Q4D6A1"/>
<dbReference type="PANTHER" id="PTHR42781">
    <property type="entry name" value="SPERMIDINE/PUTRESCINE IMPORT ATP-BINDING PROTEIN POTA"/>
    <property type="match status" value="1"/>
</dbReference>
<comment type="subunit">
    <text evidence="5">The complex is composed of two ATP-binding proteins (OpuCA), two transmembrane proteins (OpuCB and OpuCD) and a solute-binding protein (OpuCC).</text>
</comment>
<evidence type="ECO:0000256" key="4">
    <source>
        <dbReference type="ARBA" id="ARBA00052482"/>
    </source>
</evidence>
<feature type="domain" description="ABC transporter" evidence="8">
    <location>
        <begin position="3"/>
        <end position="238"/>
    </location>
</feature>
<dbReference type="Gene3D" id="2.40.50.100">
    <property type="match status" value="1"/>
</dbReference>
<dbReference type="InterPro" id="IPR017871">
    <property type="entry name" value="ABC_transporter-like_CS"/>
</dbReference>
<dbReference type="InterPro" id="IPR008995">
    <property type="entry name" value="Mo/tungstate-bd_C_term_dom"/>
</dbReference>
<dbReference type="GO" id="GO:0043190">
    <property type="term" value="C:ATP-binding cassette (ABC) transporter complex"/>
    <property type="evidence" value="ECO:0007669"/>
    <property type="project" value="InterPro"/>
</dbReference>
<sequence>MVLEITELKKSFNKKLVIKHIDFTVEQGKFVSLLGQSGCGKTTLLRLIAGLETADQGSIRFDGKTYDSGNGKNFVSPADRDLGMVFQDFALWPHMTVFQNVAYPLKVRKDTKDLNQRVKLALKEVQLEDHIHKSIHELSGGQQQRVSLARAIISESKLILMDEPLSALDAGLREDMQLLIQHLIKTYHMTAIFVTHDQHEAMTMSDEIAVMKNGEIIQFGTPENLYHHPKNKDVAQFIGKGTYVEGHISKNKFYCNQGLVLHSINGLNDGKYGLLIRPENVHVREEGFEAKVLTVSFTGERYQYTADVNDMTVMFYSQQLYHVAETIKLQFDTPANYFIKNGGDTHD</sequence>
<evidence type="ECO:0000256" key="5">
    <source>
        <dbReference type="ARBA" id="ARBA00063934"/>
    </source>
</evidence>
<dbReference type="Pfam" id="PF08402">
    <property type="entry name" value="TOBE_2"/>
    <property type="match status" value="1"/>
</dbReference>
<dbReference type="RefSeq" id="WP_053024857.1">
    <property type="nucleotide sequence ID" value="NZ_JANSKS010000020.1"/>
</dbReference>
<dbReference type="PROSITE" id="PS00211">
    <property type="entry name" value="ABC_TRANSPORTER_1"/>
    <property type="match status" value="1"/>
</dbReference>
<dbReference type="SUPFAM" id="SSF52540">
    <property type="entry name" value="P-loop containing nucleoside triphosphate hydrolases"/>
    <property type="match status" value="1"/>
</dbReference>
<keyword evidence="1" id="KW-0813">Transport</keyword>
<dbReference type="GO" id="GO:0016887">
    <property type="term" value="F:ATP hydrolysis activity"/>
    <property type="evidence" value="ECO:0007669"/>
    <property type="project" value="InterPro"/>
</dbReference>
<keyword evidence="3 10" id="KW-0067">ATP-binding</keyword>
<evidence type="ECO:0000256" key="6">
    <source>
        <dbReference type="ARBA" id="ARBA00066388"/>
    </source>
</evidence>
<evidence type="ECO:0000313" key="10">
    <source>
        <dbReference type="EMBL" id="MCY1595846.1"/>
    </source>
</evidence>
<evidence type="ECO:0000313" key="12">
    <source>
        <dbReference type="Proteomes" id="UP001081438"/>
    </source>
</evidence>
<dbReference type="FunFam" id="3.40.50.300:FF:000425">
    <property type="entry name" value="Probable ABC transporter, ATP-binding subunit"/>
    <property type="match status" value="1"/>
</dbReference>
<reference evidence="9" key="3">
    <citation type="submission" date="2022-08" db="EMBL/GenBank/DDBJ databases">
        <authorList>
            <person name="Magnan C."/>
        </authorList>
    </citation>
    <scope>NUCLEOTIDE SEQUENCE</scope>
    <source>
        <strain evidence="9">NSP012P</strain>
    </source>
</reference>
<comment type="catalytic activity">
    <reaction evidence="4">
        <text>a quaternary ammonium(out) + ATP + H2O = a quaternary ammonium(in) + ADP + phosphate + H(+)</text>
        <dbReference type="Rhea" id="RHEA:11036"/>
        <dbReference type="ChEBI" id="CHEBI:15377"/>
        <dbReference type="ChEBI" id="CHEBI:15378"/>
        <dbReference type="ChEBI" id="CHEBI:30616"/>
        <dbReference type="ChEBI" id="CHEBI:35267"/>
        <dbReference type="ChEBI" id="CHEBI:43474"/>
        <dbReference type="ChEBI" id="CHEBI:456216"/>
        <dbReference type="EC" id="7.6.2.9"/>
    </reaction>
</comment>
<dbReference type="InterPro" id="IPR050093">
    <property type="entry name" value="ABC_SmlMolc_Importer"/>
</dbReference>
<dbReference type="EMBL" id="JANSLD010000040">
    <property type="protein sequence ID" value="MCY1584018.1"/>
    <property type="molecule type" value="Genomic_DNA"/>
</dbReference>
<keyword evidence="11" id="KW-1185">Reference proteome</keyword>
<gene>
    <name evidence="10" type="ORF">NW112_11590</name>
    <name evidence="9" type="ORF">NW133_10985</name>
</gene>
<evidence type="ECO:0000256" key="1">
    <source>
        <dbReference type="ARBA" id="ARBA00022448"/>
    </source>
</evidence>
<dbReference type="GO" id="GO:0015418">
    <property type="term" value="F:ABC-type quaternary ammonium compound transporting activity"/>
    <property type="evidence" value="ECO:0007669"/>
    <property type="project" value="UniProtKB-EC"/>
</dbReference>
<proteinExistence type="predicted"/>
<reference evidence="9" key="1">
    <citation type="journal article" date="2022" name="Int. J. Mol. Sci.">
        <title>Phenotypic and Genotypic Virulence Characterisation of Staphylococcus pettenkoferi Strains Isolated from Human Bloodstream and Diabetic Foot Infections.</title>
        <authorList>
            <person name="Magnan C."/>
            <person name="Ahmad-Mansour N."/>
            <person name="Pouget C."/>
            <person name="Morsli M."/>
            <person name="Huc-Brandt S."/>
            <person name="Pantel A."/>
            <person name="Dunyach-Remy C."/>
            <person name="Sotto A."/>
            <person name="Molle V."/>
            <person name="Lavigne J.-P."/>
        </authorList>
    </citation>
    <scope>NUCLEOTIDE SEQUENCE</scope>
    <source>
        <strain evidence="9">NSP012P</strain>
    </source>
</reference>
<dbReference type="InterPro" id="IPR003593">
    <property type="entry name" value="AAA+_ATPase"/>
</dbReference>
<dbReference type="SUPFAM" id="SSF50331">
    <property type="entry name" value="MOP-like"/>
    <property type="match status" value="1"/>
</dbReference>
<evidence type="ECO:0000256" key="2">
    <source>
        <dbReference type="ARBA" id="ARBA00022741"/>
    </source>
</evidence>
<dbReference type="SMART" id="SM00382">
    <property type="entry name" value="AAA"/>
    <property type="match status" value="1"/>
</dbReference>
<name>A0A9Q4D6A1_9STAP</name>
<dbReference type="InterPro" id="IPR027417">
    <property type="entry name" value="P-loop_NTPase"/>
</dbReference>
<organism evidence="10 12">
    <name type="scientific">Staphylococcus pettenkoferi</name>
    <dbReference type="NCBI Taxonomy" id="170573"/>
    <lineage>
        <taxon>Bacteria</taxon>
        <taxon>Bacillati</taxon>
        <taxon>Bacillota</taxon>
        <taxon>Bacilli</taxon>
        <taxon>Bacillales</taxon>
        <taxon>Staphylococcaceae</taxon>
        <taxon>Staphylococcus</taxon>
    </lineage>
</organism>
<dbReference type="Pfam" id="PF00005">
    <property type="entry name" value="ABC_tran"/>
    <property type="match status" value="1"/>
</dbReference>
<evidence type="ECO:0000259" key="8">
    <source>
        <dbReference type="PROSITE" id="PS50893"/>
    </source>
</evidence>
<dbReference type="Proteomes" id="UP001081438">
    <property type="component" value="Unassembled WGS sequence"/>
</dbReference>
<protein>
    <recommendedName>
        <fullName evidence="7">Carnitine transport ATP-binding protein OpuCA</fullName>
        <ecNumber evidence="6">7.6.2.9</ecNumber>
    </recommendedName>
</protein>
<dbReference type="Gene3D" id="3.40.50.300">
    <property type="entry name" value="P-loop containing nucleotide triphosphate hydrolases"/>
    <property type="match status" value="1"/>
</dbReference>
<dbReference type="Proteomes" id="UP001072952">
    <property type="component" value="Unassembled WGS sequence"/>
</dbReference>
<dbReference type="InterPro" id="IPR003439">
    <property type="entry name" value="ABC_transporter-like_ATP-bd"/>
</dbReference>
<dbReference type="PANTHER" id="PTHR42781:SF4">
    <property type="entry name" value="SPERMIDINE_PUTRESCINE IMPORT ATP-BINDING PROTEIN POTA"/>
    <property type="match status" value="1"/>
</dbReference>
<evidence type="ECO:0000313" key="9">
    <source>
        <dbReference type="EMBL" id="MCY1584018.1"/>
    </source>
</evidence>
<reference evidence="10" key="2">
    <citation type="journal article" date="2022" name="Int. J. Mol. Sci.">
        <title>Phenotypic and genotypic virulence characterisation of Staphylococcus pettenkoferi strains isolated from human bloodstream and diabetic foot infections.</title>
        <authorList>
            <person name="Magnan C."/>
        </authorList>
    </citation>
    <scope>NUCLEOTIDE SEQUENCE</scope>
    <source>
        <strain evidence="10">NSP020P</strain>
    </source>
</reference>
<evidence type="ECO:0000256" key="3">
    <source>
        <dbReference type="ARBA" id="ARBA00022840"/>
    </source>
</evidence>
<comment type="caution">
    <text evidence="10">The sequence shown here is derived from an EMBL/GenBank/DDBJ whole genome shotgun (WGS) entry which is preliminary data.</text>
</comment>